<dbReference type="Gene3D" id="3.90.1530.10">
    <property type="entry name" value="Conserved hypothetical protein from pyrococcus furiosus pfu- 392566-001, ParB domain"/>
    <property type="match status" value="1"/>
</dbReference>
<keyword evidence="5" id="KW-1185">Reference proteome</keyword>
<evidence type="ECO:0000313" key="5">
    <source>
        <dbReference type="Proteomes" id="UP000295182"/>
    </source>
</evidence>
<dbReference type="AlphaFoldDB" id="A0A4R2NDF8"/>
<feature type="compositionally biased region" description="Polar residues" evidence="2">
    <location>
        <begin position="155"/>
        <end position="169"/>
    </location>
</feature>
<evidence type="ECO:0000259" key="3">
    <source>
        <dbReference type="Pfam" id="PF02195"/>
    </source>
</evidence>
<dbReference type="SUPFAM" id="SSF110849">
    <property type="entry name" value="ParB/Sulfiredoxin"/>
    <property type="match status" value="1"/>
</dbReference>
<sequence>MLLNLHSIRIDGGTQSRAELNNTTVEEYTEAMLEGAAFPPIVVFFDGASYWLADGFHRYFGADHAGLDEVDAEVRQGTQQDAQLFSFGVNASHGLRRTNADKRKAVTGALQHPVSGQWGDRQIAKHCGVDHKTVAAVRAAIWGNSPDTPTERTVTRNGTSYQQNTTNIGKTDRPAPAAIPAPAPAAPLPKPVVVVPPPKTSQPDHFRVPHGEGPPEGMNEDDFGPSPEEIAEAEAADRAERELVEKMLAADDKMAMLFDEVKMLKAQVDRLERHRDELMNKAHALDQIARKRDRENLRLLKQLDELKKGGAR</sequence>
<feature type="coiled-coil region" evidence="1">
    <location>
        <begin position="254"/>
        <end position="288"/>
    </location>
</feature>
<dbReference type="Proteomes" id="UP000295182">
    <property type="component" value="Unassembled WGS sequence"/>
</dbReference>
<evidence type="ECO:0000313" key="4">
    <source>
        <dbReference type="EMBL" id="TCP19118.1"/>
    </source>
</evidence>
<protein>
    <submittedName>
        <fullName evidence="4">ParB-like nuclease family protein</fullName>
    </submittedName>
</protein>
<evidence type="ECO:0000256" key="2">
    <source>
        <dbReference type="SAM" id="MobiDB-lite"/>
    </source>
</evidence>
<keyword evidence="1" id="KW-0175">Coiled coil</keyword>
<proteinExistence type="predicted"/>
<feature type="domain" description="ParB-like N-terminal" evidence="3">
    <location>
        <begin position="12"/>
        <end position="83"/>
    </location>
</feature>
<dbReference type="RefSeq" id="WP_132750378.1">
    <property type="nucleotide sequence ID" value="NZ_SLXH01000007.1"/>
</dbReference>
<dbReference type="EMBL" id="SLXH01000007">
    <property type="protein sequence ID" value="TCP19118.1"/>
    <property type="molecule type" value="Genomic_DNA"/>
</dbReference>
<comment type="caution">
    <text evidence="4">The sequence shown here is derived from an EMBL/GenBank/DDBJ whole genome shotgun (WGS) entry which is preliminary data.</text>
</comment>
<feature type="region of interest" description="Disordered" evidence="2">
    <location>
        <begin position="143"/>
        <end position="175"/>
    </location>
</feature>
<accession>A0A4R2NDF8</accession>
<gene>
    <name evidence="4" type="ORF">EV674_107115</name>
</gene>
<organism evidence="4 5">
    <name type="scientific">Simplicispira metamorpha</name>
    <dbReference type="NCBI Taxonomy" id="80881"/>
    <lineage>
        <taxon>Bacteria</taxon>
        <taxon>Pseudomonadati</taxon>
        <taxon>Pseudomonadota</taxon>
        <taxon>Betaproteobacteria</taxon>
        <taxon>Burkholderiales</taxon>
        <taxon>Comamonadaceae</taxon>
        <taxon>Simplicispira</taxon>
    </lineage>
</organism>
<dbReference type="InterPro" id="IPR003115">
    <property type="entry name" value="ParB_N"/>
</dbReference>
<name>A0A4R2NDF8_9BURK</name>
<evidence type="ECO:0000256" key="1">
    <source>
        <dbReference type="SAM" id="Coils"/>
    </source>
</evidence>
<dbReference type="InterPro" id="IPR036086">
    <property type="entry name" value="ParB/Sulfiredoxin_sf"/>
</dbReference>
<dbReference type="Pfam" id="PF02195">
    <property type="entry name" value="ParB_N"/>
    <property type="match status" value="1"/>
</dbReference>
<reference evidence="4 5" key="1">
    <citation type="submission" date="2019-03" db="EMBL/GenBank/DDBJ databases">
        <title>Genomic Encyclopedia of Type Strains, Phase IV (KMG-IV): sequencing the most valuable type-strain genomes for metagenomic binning, comparative biology and taxonomic classification.</title>
        <authorList>
            <person name="Goeker M."/>
        </authorList>
    </citation>
    <scope>NUCLEOTIDE SEQUENCE [LARGE SCALE GENOMIC DNA]</scope>
    <source>
        <strain evidence="4 5">DSM 1837</strain>
    </source>
</reference>